<organism evidence="1 2">
    <name type="scientific">Scleroderma citrinum Foug A</name>
    <dbReference type="NCBI Taxonomy" id="1036808"/>
    <lineage>
        <taxon>Eukaryota</taxon>
        <taxon>Fungi</taxon>
        <taxon>Dikarya</taxon>
        <taxon>Basidiomycota</taxon>
        <taxon>Agaricomycotina</taxon>
        <taxon>Agaricomycetes</taxon>
        <taxon>Agaricomycetidae</taxon>
        <taxon>Boletales</taxon>
        <taxon>Sclerodermatineae</taxon>
        <taxon>Sclerodermataceae</taxon>
        <taxon>Scleroderma</taxon>
    </lineage>
</organism>
<keyword evidence="2" id="KW-1185">Reference proteome</keyword>
<name>A0A0C3DVB1_9AGAM</name>
<proteinExistence type="predicted"/>
<accession>A0A0C3DVB1</accession>
<dbReference type="AlphaFoldDB" id="A0A0C3DVB1"/>
<dbReference type="Proteomes" id="UP000053989">
    <property type="component" value="Unassembled WGS sequence"/>
</dbReference>
<dbReference type="STRING" id="1036808.A0A0C3DVB1"/>
<reference evidence="2" key="2">
    <citation type="submission" date="2015-01" db="EMBL/GenBank/DDBJ databases">
        <title>Evolutionary Origins and Diversification of the Mycorrhizal Mutualists.</title>
        <authorList>
            <consortium name="DOE Joint Genome Institute"/>
            <consortium name="Mycorrhizal Genomics Consortium"/>
            <person name="Kohler A."/>
            <person name="Kuo A."/>
            <person name="Nagy L.G."/>
            <person name="Floudas D."/>
            <person name="Copeland A."/>
            <person name="Barry K.W."/>
            <person name="Cichocki N."/>
            <person name="Veneault-Fourrey C."/>
            <person name="LaButti K."/>
            <person name="Lindquist E.A."/>
            <person name="Lipzen A."/>
            <person name="Lundell T."/>
            <person name="Morin E."/>
            <person name="Murat C."/>
            <person name="Riley R."/>
            <person name="Ohm R."/>
            <person name="Sun H."/>
            <person name="Tunlid A."/>
            <person name="Henrissat B."/>
            <person name="Grigoriev I.V."/>
            <person name="Hibbett D.S."/>
            <person name="Martin F."/>
        </authorList>
    </citation>
    <scope>NUCLEOTIDE SEQUENCE [LARGE SCALE GENOMIC DNA]</scope>
    <source>
        <strain evidence="2">Foug A</strain>
    </source>
</reference>
<reference evidence="1 2" key="1">
    <citation type="submission" date="2014-04" db="EMBL/GenBank/DDBJ databases">
        <authorList>
            <consortium name="DOE Joint Genome Institute"/>
            <person name="Kuo A."/>
            <person name="Kohler A."/>
            <person name="Nagy L.G."/>
            <person name="Floudas D."/>
            <person name="Copeland A."/>
            <person name="Barry K.W."/>
            <person name="Cichocki N."/>
            <person name="Veneault-Fourrey C."/>
            <person name="LaButti K."/>
            <person name="Lindquist E.A."/>
            <person name="Lipzen A."/>
            <person name="Lundell T."/>
            <person name="Morin E."/>
            <person name="Murat C."/>
            <person name="Sun H."/>
            <person name="Tunlid A."/>
            <person name="Henrissat B."/>
            <person name="Grigoriev I.V."/>
            <person name="Hibbett D.S."/>
            <person name="Martin F."/>
            <person name="Nordberg H.P."/>
            <person name="Cantor M.N."/>
            <person name="Hua S.X."/>
        </authorList>
    </citation>
    <scope>NUCLEOTIDE SEQUENCE [LARGE SCALE GENOMIC DNA]</scope>
    <source>
        <strain evidence="1 2">Foug A</strain>
    </source>
</reference>
<dbReference type="HOGENOM" id="CLU_044807_0_0_1"/>
<dbReference type="InParanoid" id="A0A0C3DVB1"/>
<sequence length="253" mass="29104">MIYGNTYDSMLKRVLEDARSTFKDRSEAASHWVSIIETQLSRSNWILQTSCVMWKSSKICGVKLEVFEDPYFSRMQGAWTGFDVDGTEDPDRDWRGLMIRHCPSMSRLSYELLVDGVSMKFSYLGDYGYFAYSEPEGFCCQGNLFADLESLSLKANITPRQPQISERGGRQRESGVVRAYYCYPYGFEDLYKPLGLSLPSDDDFKSLLASFSTRLTNRYLITGVIQCPPDPRESGSLPRHWYSVAKPFVWHRN</sequence>
<gene>
    <name evidence="1" type="ORF">SCLCIDRAFT_26996</name>
</gene>
<dbReference type="EMBL" id="KN822068">
    <property type="protein sequence ID" value="KIM59906.1"/>
    <property type="molecule type" value="Genomic_DNA"/>
</dbReference>
<evidence type="ECO:0000313" key="1">
    <source>
        <dbReference type="EMBL" id="KIM59906.1"/>
    </source>
</evidence>
<protein>
    <submittedName>
        <fullName evidence="1">Uncharacterized protein</fullName>
    </submittedName>
</protein>
<evidence type="ECO:0000313" key="2">
    <source>
        <dbReference type="Proteomes" id="UP000053989"/>
    </source>
</evidence>